<dbReference type="Gene3D" id="3.40.50.300">
    <property type="entry name" value="P-loop containing nucleotide triphosphate hydrolases"/>
    <property type="match status" value="1"/>
</dbReference>
<gene>
    <name evidence="3" type="ORF">ROZALSC1DRAFT_22709</name>
</gene>
<dbReference type="InterPro" id="IPR006935">
    <property type="entry name" value="Helicase/UvrB_N"/>
</dbReference>
<dbReference type="GO" id="GO:0016787">
    <property type="term" value="F:hydrolase activity"/>
    <property type="evidence" value="ECO:0007669"/>
    <property type="project" value="UniProtKB-KW"/>
</dbReference>
<dbReference type="GO" id="GO:0003677">
    <property type="term" value="F:DNA binding"/>
    <property type="evidence" value="ECO:0007669"/>
    <property type="project" value="InterPro"/>
</dbReference>
<evidence type="ECO:0000313" key="4">
    <source>
        <dbReference type="Proteomes" id="UP000281549"/>
    </source>
</evidence>
<dbReference type="SMART" id="SM00487">
    <property type="entry name" value="DEXDc"/>
    <property type="match status" value="1"/>
</dbReference>
<sequence length="811" mass="93853">MESRKNDAVRCKSLSCKELLCHTSDCYIFKEKVSKQVHFALATRENVILHRTYNKKFKTFQVTCKQGHKIGAVNCIGYQDAEVICLSLKDLVIGDDQFKKVDDLVKVEQSYVWKVVEDMVIDQVKAVESCYRRTNFPNGHVELPNDIKLEYEPFDYQIECFHHIMNVLNSHKKNSVIFLETGTAVVALNIGRGKTLISVLTAAKMLELNPDKRILMIVPTVSLVCQQVKIFKTWLPNGHAICCGIFGEMSQTKKAAFCLDEKMRVFVTTAGSFNNLTLKTCTENEGCSDDCLHKLLHIGQFSLLILDESHHCFKNSPYNDVIRAYDQCKPEFRPMILGLTASPIVGSISNPDENIRSYLGNFNASIFYPFYRDILNDSDWAFKKRFNFQFEEFKVDKKEILFRDTLIKMIKDILASISMPLNDGRDWNLNLIRAEINVLLSQEEYGNKHKLVRYCIKMLNCLDSIATDYLCEVVETVKLHHKLIEAKDKILWNQLNLVASFKNYLALLDSLEAHLEGSRSKFNDPKVKLRPIEPIKSAKIVLSCGSLCHGYFQDDNNFVICDEILEKFSLEVNFDSRNSFLKFVAEDKILMKCSFLSLKNEISISQRPDKTLVIFSLHSAPDFYIHDSDLKQTYVDMRFKPLTFCFKVAMESSHDLWTFRTIFSSGTLKCYDKIISFHQQDNQIKKKCLKLDFEREYFLWSLLTDKFSHLGLSRDLIEVISEIDDVNKLYIPRDTTVNTVLDLIALIKTSRKLEKRELKNYLWIKRIIITPCRFVFTGEDAISSNRVFGYCQIKWMTLSTAIFDMRIFQSI</sequence>
<dbReference type="Proteomes" id="UP000281549">
    <property type="component" value="Unassembled WGS sequence"/>
</dbReference>
<dbReference type="Pfam" id="PF04851">
    <property type="entry name" value="ResIII"/>
    <property type="match status" value="1"/>
</dbReference>
<dbReference type="GO" id="GO:0004386">
    <property type="term" value="F:helicase activity"/>
    <property type="evidence" value="ECO:0007669"/>
    <property type="project" value="UniProtKB-KW"/>
</dbReference>
<evidence type="ECO:0000313" key="3">
    <source>
        <dbReference type="EMBL" id="RKP18980.1"/>
    </source>
</evidence>
<dbReference type="InterPro" id="IPR051363">
    <property type="entry name" value="RLR_Helicase"/>
</dbReference>
<dbReference type="PROSITE" id="PS51192">
    <property type="entry name" value="HELICASE_ATP_BIND_1"/>
    <property type="match status" value="1"/>
</dbReference>
<protein>
    <submittedName>
        <fullName evidence="3">P-loop containing nucleoside triphosphate hydrolase protein</fullName>
    </submittedName>
</protein>
<feature type="domain" description="Helicase ATP-binding" evidence="2">
    <location>
        <begin position="175"/>
        <end position="361"/>
    </location>
</feature>
<evidence type="ECO:0000259" key="2">
    <source>
        <dbReference type="PROSITE" id="PS51192"/>
    </source>
</evidence>
<keyword evidence="1" id="KW-0067">ATP-binding</keyword>
<accession>A0A4P9YKH7</accession>
<dbReference type="InterPro" id="IPR014001">
    <property type="entry name" value="Helicase_ATP-bd"/>
</dbReference>
<name>A0A4P9YKH7_ROZAC</name>
<dbReference type="SUPFAM" id="SSF52540">
    <property type="entry name" value="P-loop containing nucleoside triphosphate hydrolases"/>
    <property type="match status" value="1"/>
</dbReference>
<proteinExistence type="predicted"/>
<dbReference type="EMBL" id="ML005323">
    <property type="protein sequence ID" value="RKP18980.1"/>
    <property type="molecule type" value="Genomic_DNA"/>
</dbReference>
<dbReference type="PANTHER" id="PTHR14074:SF16">
    <property type="entry name" value="ANTIVIRAL INNATE IMMUNE RESPONSE RECEPTOR RIG-I"/>
    <property type="match status" value="1"/>
</dbReference>
<keyword evidence="1" id="KW-0347">Helicase</keyword>
<dbReference type="GO" id="GO:0005524">
    <property type="term" value="F:ATP binding"/>
    <property type="evidence" value="ECO:0007669"/>
    <property type="project" value="InterPro"/>
</dbReference>
<dbReference type="PANTHER" id="PTHR14074">
    <property type="entry name" value="HELICASE WITH DEATH DOMAIN-RELATED"/>
    <property type="match status" value="1"/>
</dbReference>
<organism evidence="3 4">
    <name type="scientific">Rozella allomycis (strain CSF55)</name>
    <dbReference type="NCBI Taxonomy" id="988480"/>
    <lineage>
        <taxon>Eukaryota</taxon>
        <taxon>Fungi</taxon>
        <taxon>Fungi incertae sedis</taxon>
        <taxon>Cryptomycota</taxon>
        <taxon>Cryptomycota incertae sedis</taxon>
        <taxon>Rozella</taxon>
    </lineage>
</organism>
<dbReference type="InterPro" id="IPR027417">
    <property type="entry name" value="P-loop_NTPase"/>
</dbReference>
<dbReference type="AlphaFoldDB" id="A0A4P9YKH7"/>
<keyword evidence="3" id="KW-0378">Hydrolase</keyword>
<keyword evidence="1" id="KW-0547">Nucleotide-binding</keyword>
<reference evidence="4" key="1">
    <citation type="journal article" date="2018" name="Nat. Microbiol.">
        <title>Leveraging single-cell genomics to expand the fungal tree of life.</title>
        <authorList>
            <person name="Ahrendt S.R."/>
            <person name="Quandt C.A."/>
            <person name="Ciobanu D."/>
            <person name="Clum A."/>
            <person name="Salamov A."/>
            <person name="Andreopoulos B."/>
            <person name="Cheng J.F."/>
            <person name="Woyke T."/>
            <person name="Pelin A."/>
            <person name="Henrissat B."/>
            <person name="Reynolds N.K."/>
            <person name="Benny G.L."/>
            <person name="Smith M.E."/>
            <person name="James T.Y."/>
            <person name="Grigoriev I.V."/>
        </authorList>
    </citation>
    <scope>NUCLEOTIDE SEQUENCE [LARGE SCALE GENOMIC DNA]</scope>
    <source>
        <strain evidence="4">CSF55</strain>
    </source>
</reference>
<dbReference type="GO" id="GO:0005737">
    <property type="term" value="C:cytoplasm"/>
    <property type="evidence" value="ECO:0007669"/>
    <property type="project" value="TreeGrafter"/>
</dbReference>
<evidence type="ECO:0000256" key="1">
    <source>
        <dbReference type="ARBA" id="ARBA00022806"/>
    </source>
</evidence>